<dbReference type="GO" id="GO:0003690">
    <property type="term" value="F:double-stranded DNA binding"/>
    <property type="evidence" value="ECO:0007669"/>
    <property type="project" value="TreeGrafter"/>
</dbReference>
<dbReference type="GO" id="GO:0044547">
    <property type="term" value="F:DNA topoisomerase binding"/>
    <property type="evidence" value="ECO:0007669"/>
    <property type="project" value="TreeGrafter"/>
</dbReference>
<feature type="compositionally biased region" description="Basic residues" evidence="4">
    <location>
        <begin position="315"/>
        <end position="325"/>
    </location>
</feature>
<dbReference type="GO" id="GO:0044774">
    <property type="term" value="P:mitotic DNA integrity checkpoint signaling"/>
    <property type="evidence" value="ECO:0007669"/>
    <property type="project" value="TreeGrafter"/>
</dbReference>
<feature type="region of interest" description="Disordered" evidence="4">
    <location>
        <begin position="314"/>
        <end position="334"/>
    </location>
</feature>
<gene>
    <name evidence="8" type="ORF">TCNE_LOCUS7275</name>
</gene>
<keyword evidence="2" id="KW-0863">Zinc-finger</keyword>
<dbReference type="Pfam" id="PF04500">
    <property type="entry name" value="FLYWCH"/>
    <property type="match status" value="1"/>
</dbReference>
<dbReference type="Proteomes" id="UP000050794">
    <property type="component" value="Unassembled WGS sequence"/>
</dbReference>
<reference evidence="8 9" key="2">
    <citation type="submission" date="2018-11" db="EMBL/GenBank/DDBJ databases">
        <authorList>
            <consortium name="Pathogen Informatics"/>
        </authorList>
    </citation>
    <scope>NUCLEOTIDE SEQUENCE [LARGE SCALE GENOMIC DNA]</scope>
</reference>
<evidence type="ECO:0000256" key="3">
    <source>
        <dbReference type="ARBA" id="ARBA00022833"/>
    </source>
</evidence>
<feature type="domain" description="FLYWCH-type" evidence="5">
    <location>
        <begin position="5"/>
        <end position="63"/>
    </location>
</feature>
<dbReference type="GO" id="GO:0006303">
    <property type="term" value="P:double-strand break repair via nonhomologous end joining"/>
    <property type="evidence" value="ECO:0007669"/>
    <property type="project" value="TreeGrafter"/>
</dbReference>
<dbReference type="InterPro" id="IPR007588">
    <property type="entry name" value="Znf_FLYWCH"/>
</dbReference>
<dbReference type="GO" id="GO:0015074">
    <property type="term" value="P:DNA integration"/>
    <property type="evidence" value="ECO:0007669"/>
    <property type="project" value="TreeGrafter"/>
</dbReference>
<name>A0A183UFK5_TOXCA</name>
<dbReference type="InterPro" id="IPR041426">
    <property type="entry name" value="Mos1_HTH"/>
</dbReference>
<dbReference type="Gene3D" id="2.20.25.240">
    <property type="match status" value="1"/>
</dbReference>
<dbReference type="Pfam" id="PF17906">
    <property type="entry name" value="HTH_48"/>
    <property type="match status" value="1"/>
</dbReference>
<protein>
    <submittedName>
        <fullName evidence="10">HTH_48 domain-containing protein</fullName>
    </submittedName>
</protein>
<evidence type="ECO:0000259" key="7">
    <source>
        <dbReference type="Pfam" id="PF17906"/>
    </source>
</evidence>
<reference evidence="10" key="1">
    <citation type="submission" date="2016-06" db="UniProtKB">
        <authorList>
            <consortium name="WormBaseParasite"/>
        </authorList>
    </citation>
    <scope>IDENTIFICATION</scope>
</reference>
<evidence type="ECO:0000256" key="4">
    <source>
        <dbReference type="SAM" id="MobiDB-lite"/>
    </source>
</evidence>
<evidence type="ECO:0000256" key="1">
    <source>
        <dbReference type="ARBA" id="ARBA00022723"/>
    </source>
</evidence>
<dbReference type="GO" id="GO:0005634">
    <property type="term" value="C:nucleus"/>
    <property type="evidence" value="ECO:0007669"/>
    <property type="project" value="TreeGrafter"/>
</dbReference>
<dbReference type="WBParaSite" id="TCNE_0000727501-mRNA-1">
    <property type="protein sequence ID" value="TCNE_0000727501-mRNA-1"/>
    <property type="gene ID" value="TCNE_0000727501"/>
</dbReference>
<dbReference type="Gene3D" id="1.10.10.1450">
    <property type="match status" value="1"/>
</dbReference>
<organism evidence="9 10">
    <name type="scientific">Toxocara canis</name>
    <name type="common">Canine roundworm</name>
    <dbReference type="NCBI Taxonomy" id="6265"/>
    <lineage>
        <taxon>Eukaryota</taxon>
        <taxon>Metazoa</taxon>
        <taxon>Ecdysozoa</taxon>
        <taxon>Nematoda</taxon>
        <taxon>Chromadorea</taxon>
        <taxon>Rhabditida</taxon>
        <taxon>Spirurina</taxon>
        <taxon>Ascaridomorpha</taxon>
        <taxon>Ascaridoidea</taxon>
        <taxon>Toxocaridae</taxon>
        <taxon>Toxocara</taxon>
    </lineage>
</organism>
<dbReference type="GO" id="GO:0008270">
    <property type="term" value="F:zinc ion binding"/>
    <property type="evidence" value="ECO:0007669"/>
    <property type="project" value="UniProtKB-KW"/>
</dbReference>
<evidence type="ECO:0000313" key="8">
    <source>
        <dbReference type="EMBL" id="VDM38596.1"/>
    </source>
</evidence>
<keyword evidence="9" id="KW-1185">Reference proteome</keyword>
<dbReference type="PANTHER" id="PTHR46060:SF2">
    <property type="entry name" value="HISTONE-LYSINE N-METHYLTRANSFERASE SETMAR"/>
    <property type="match status" value="1"/>
</dbReference>
<dbReference type="GO" id="GO:0035861">
    <property type="term" value="C:site of double-strand break"/>
    <property type="evidence" value="ECO:0007669"/>
    <property type="project" value="TreeGrafter"/>
</dbReference>
<evidence type="ECO:0000256" key="2">
    <source>
        <dbReference type="ARBA" id="ARBA00022771"/>
    </source>
</evidence>
<evidence type="ECO:0000259" key="6">
    <source>
        <dbReference type="Pfam" id="PF08280"/>
    </source>
</evidence>
<dbReference type="GO" id="GO:0000729">
    <property type="term" value="P:DNA double-strand break processing"/>
    <property type="evidence" value="ECO:0007669"/>
    <property type="project" value="TreeGrafter"/>
</dbReference>
<dbReference type="AlphaFoldDB" id="A0A183UFK5"/>
<dbReference type="GO" id="GO:0000014">
    <property type="term" value="F:single-stranded DNA endodeoxyribonuclease activity"/>
    <property type="evidence" value="ECO:0007669"/>
    <property type="project" value="TreeGrafter"/>
</dbReference>
<proteinExistence type="predicted"/>
<evidence type="ECO:0000313" key="10">
    <source>
        <dbReference type="WBParaSite" id="TCNE_0000727501-mRNA-1"/>
    </source>
</evidence>
<evidence type="ECO:0000259" key="5">
    <source>
        <dbReference type="Pfam" id="PF04500"/>
    </source>
</evidence>
<dbReference type="GO" id="GO:0000793">
    <property type="term" value="C:condensed chromosome"/>
    <property type="evidence" value="ECO:0007669"/>
    <property type="project" value="TreeGrafter"/>
</dbReference>
<sequence>MDALLTTTKGKRLFLHEGYQYRYVSTTKREARNIYRCVDKGCKSRLHADAQGHVISIRNQHNHSENYSAAELRLHRRALLEAAIHGDDSRENILRSRQRLSTATNAPSYEADRRFITRKRAAPVAVAKLLNASITSEPANPATVTVLLKESSLDLSQVLQSGQPSTSVEHNADTMAENVERVPLKQEESGELFNNPDISFCPEMVDAKLHIRHVLLWEWQCGTSAAAAARKICDVLGEGSMSQRTALWWYQRFKSGKFSLEDDERAGRPSAFDDNRLNALIRDNPQMTTRELAKQLNCCRSTVQNHLRAIERKPESRRKVKKRPKCHELTPSGKPMEVVETNSAKQPLPAVCDKGLKAADVDKNVLATDEGNAIAEDTTGKRLLTPCKDGVADLNDVLRHERQWNFHHMGDDLLKTAEGLSELTQCQQEPLSLNQLPMVKEAIHVCIEGSSDEVETSLNGIAKTD</sequence>
<dbReference type="EMBL" id="UYWY01019650">
    <property type="protein sequence ID" value="VDM38596.1"/>
    <property type="molecule type" value="Genomic_DNA"/>
</dbReference>
<dbReference type="Gene3D" id="1.10.10.10">
    <property type="entry name" value="Winged helix-like DNA-binding domain superfamily/Winged helix DNA-binding domain"/>
    <property type="match status" value="1"/>
</dbReference>
<dbReference type="PANTHER" id="PTHR46060">
    <property type="entry name" value="MARINER MOS1 TRANSPOSASE-LIKE PROTEIN"/>
    <property type="match status" value="1"/>
</dbReference>
<dbReference type="InterPro" id="IPR036388">
    <property type="entry name" value="WH-like_DNA-bd_sf"/>
</dbReference>
<feature type="domain" description="M protein trans-acting positive regulator (MGA) HTH" evidence="6">
    <location>
        <begin position="277"/>
        <end position="310"/>
    </location>
</feature>
<dbReference type="GO" id="GO:0003697">
    <property type="term" value="F:single-stranded DNA binding"/>
    <property type="evidence" value="ECO:0007669"/>
    <property type="project" value="TreeGrafter"/>
</dbReference>
<dbReference type="GO" id="GO:0046975">
    <property type="term" value="F:histone H3K36 methyltransferase activity"/>
    <property type="evidence" value="ECO:0007669"/>
    <property type="project" value="TreeGrafter"/>
</dbReference>
<keyword evidence="1" id="KW-0479">Metal-binding</keyword>
<feature type="domain" description="Mos1 transposase HTH" evidence="7">
    <location>
        <begin position="208"/>
        <end position="257"/>
    </location>
</feature>
<dbReference type="GO" id="GO:0031297">
    <property type="term" value="P:replication fork processing"/>
    <property type="evidence" value="ECO:0007669"/>
    <property type="project" value="TreeGrafter"/>
</dbReference>
<keyword evidence="3" id="KW-0862">Zinc</keyword>
<dbReference type="Pfam" id="PF08280">
    <property type="entry name" value="HTH_Mga"/>
    <property type="match status" value="1"/>
</dbReference>
<dbReference type="InterPro" id="IPR013199">
    <property type="entry name" value="HTH_Mga_DNA-bd_dom"/>
</dbReference>
<dbReference type="GO" id="GO:0042800">
    <property type="term" value="F:histone H3K4 methyltransferase activity"/>
    <property type="evidence" value="ECO:0007669"/>
    <property type="project" value="TreeGrafter"/>
</dbReference>
<accession>A0A183UFK5</accession>
<dbReference type="InterPro" id="IPR052709">
    <property type="entry name" value="Transposase-MT_Hybrid"/>
</dbReference>
<evidence type="ECO:0000313" key="9">
    <source>
        <dbReference type="Proteomes" id="UP000050794"/>
    </source>
</evidence>